<dbReference type="RefSeq" id="WP_184864957.1">
    <property type="nucleotide sequence ID" value="NZ_JACHLK010000021.1"/>
</dbReference>
<organism evidence="1 2">
    <name type="scientific">Acidovorax soli</name>
    <dbReference type="NCBI Taxonomy" id="592050"/>
    <lineage>
        <taxon>Bacteria</taxon>
        <taxon>Pseudomonadati</taxon>
        <taxon>Pseudomonadota</taxon>
        <taxon>Betaproteobacteria</taxon>
        <taxon>Burkholderiales</taxon>
        <taxon>Comamonadaceae</taxon>
        <taxon>Acidovorax</taxon>
    </lineage>
</organism>
<name>A0A7X0PKJ3_9BURK</name>
<protein>
    <submittedName>
        <fullName evidence="1">Uncharacterized protein</fullName>
    </submittedName>
</protein>
<proteinExistence type="predicted"/>
<evidence type="ECO:0000313" key="1">
    <source>
        <dbReference type="EMBL" id="MBB6563682.1"/>
    </source>
</evidence>
<dbReference type="AlphaFoldDB" id="A0A7X0PKJ3"/>
<sequence length="172" mass="18833">MTKYTCIGFDIRVWPCDGTPRVGLSDWSQHDVMHAAIAAQFGLQENLYQLLHIEDQDTLEAVMEAVRADAACNLIAIQIPEPVAAWQSQRFGHPAGNPTLSLAGFRCMGIDVADINGFFSVLSLDPIAKFRKSSDLIDERHLNEILQAVQLAGFADQGHAPCCAVRISALKI</sequence>
<comment type="caution">
    <text evidence="1">The sequence shown here is derived from an EMBL/GenBank/DDBJ whole genome shotgun (WGS) entry which is preliminary data.</text>
</comment>
<dbReference type="EMBL" id="JACHLK010000021">
    <property type="protein sequence ID" value="MBB6563682.1"/>
    <property type="molecule type" value="Genomic_DNA"/>
</dbReference>
<dbReference type="Proteomes" id="UP000575083">
    <property type="component" value="Unassembled WGS sequence"/>
</dbReference>
<evidence type="ECO:0000313" key="2">
    <source>
        <dbReference type="Proteomes" id="UP000575083"/>
    </source>
</evidence>
<keyword evidence="2" id="KW-1185">Reference proteome</keyword>
<gene>
    <name evidence="1" type="ORF">HNP48_006406</name>
</gene>
<reference evidence="1 2" key="1">
    <citation type="submission" date="2020-08" db="EMBL/GenBank/DDBJ databases">
        <title>Functional genomics of gut bacteria from endangered species of beetles.</title>
        <authorList>
            <person name="Carlos-Shanley C."/>
        </authorList>
    </citation>
    <scope>NUCLEOTIDE SEQUENCE [LARGE SCALE GENOMIC DNA]</scope>
    <source>
        <strain evidence="1 2">S00198</strain>
    </source>
</reference>
<accession>A0A7X0PKJ3</accession>